<dbReference type="InterPro" id="IPR011701">
    <property type="entry name" value="MFS"/>
</dbReference>
<feature type="transmembrane region" description="Helical" evidence="6">
    <location>
        <begin position="258"/>
        <end position="284"/>
    </location>
</feature>
<evidence type="ECO:0000256" key="4">
    <source>
        <dbReference type="ARBA" id="ARBA00023136"/>
    </source>
</evidence>
<proteinExistence type="predicted"/>
<feature type="transmembrane region" description="Helical" evidence="6">
    <location>
        <begin position="134"/>
        <end position="152"/>
    </location>
</feature>
<dbReference type="PANTHER" id="PTHR23502">
    <property type="entry name" value="MAJOR FACILITATOR SUPERFAMILY"/>
    <property type="match status" value="1"/>
</dbReference>
<dbReference type="FunFam" id="1.20.1250.20:FF:000011">
    <property type="entry name" value="MFS multidrug transporter, putative"/>
    <property type="match status" value="1"/>
</dbReference>
<organism evidence="9">
    <name type="scientific">Grosmannia clavigera (strain kw1407 / UAMH 11150)</name>
    <name type="common">Blue stain fungus</name>
    <name type="synonym">Graphiocladiella clavigera</name>
    <dbReference type="NCBI Taxonomy" id="655863"/>
    <lineage>
        <taxon>Eukaryota</taxon>
        <taxon>Fungi</taxon>
        <taxon>Dikarya</taxon>
        <taxon>Ascomycota</taxon>
        <taxon>Pezizomycotina</taxon>
        <taxon>Sordariomycetes</taxon>
        <taxon>Sordariomycetidae</taxon>
        <taxon>Ophiostomatales</taxon>
        <taxon>Ophiostomataceae</taxon>
        <taxon>Leptographium</taxon>
    </lineage>
</organism>
<evidence type="ECO:0000313" key="8">
    <source>
        <dbReference type="EMBL" id="EFX02153.1"/>
    </source>
</evidence>
<dbReference type="EMBL" id="GL629782">
    <property type="protein sequence ID" value="EFX02153.1"/>
    <property type="molecule type" value="Genomic_DNA"/>
</dbReference>
<dbReference type="Pfam" id="PF07690">
    <property type="entry name" value="MFS_1"/>
    <property type="match status" value="1"/>
</dbReference>
<keyword evidence="2 6" id="KW-0812">Transmembrane</keyword>
<evidence type="ECO:0000256" key="5">
    <source>
        <dbReference type="SAM" id="MobiDB-lite"/>
    </source>
</evidence>
<sequence>MSLSPGSTVRVGTMQDAAEKDKVVTTDDVVHSNDSTDIEADGGKEAAGAAEDVAEMTVGAGELSRRRSRADMDPAFEVRFAAGDVEDPHNRSPATKAGLTLLLGGLAFAGSLGSSIVAPAQAAIAAEMAISREVTVLLMSLFLLGFAVGPMVWAPVSEAYGRRWSMLPALMVLGLFSIGSARSRTPAALLATRLLGGVFGSAPVSNVTAALGDLFAPRQRGVAMAFYSLCVVGGPFLAPVIGAAVVADPRLGWRWTLYLEAIVAFSVTLAAFVLLPETYAPVLLARRAARLRALPPADGGDSRFWHPHDLKPVTLRNVVSKHLSRPLRMLFTEPIVSCVAAYASFVYALIFLVLEVYPIVFREQRCYGPVVAYLPYLGLFVGALSAVVINLANQPLYLRAVDRNNGRAVPEARLPPIFVGGCLLPAGLFWFAWTAKPSVPWPVPTVAGGFIAAGFNIIFQQCLNYLIDCYGRYAASATSANTILRSLLACCLPLAARPMFINMGVGPTASLLGGISCVALPLPFLLMRYGARLRAMSKFVD</sequence>
<keyword evidence="4 6" id="KW-0472">Membrane</keyword>
<dbReference type="GO" id="GO:0005886">
    <property type="term" value="C:plasma membrane"/>
    <property type="evidence" value="ECO:0007669"/>
    <property type="project" value="TreeGrafter"/>
</dbReference>
<feature type="region of interest" description="Disordered" evidence="5">
    <location>
        <begin position="1"/>
        <end position="51"/>
    </location>
</feature>
<feature type="compositionally biased region" description="Basic and acidic residues" evidence="5">
    <location>
        <begin position="17"/>
        <end position="31"/>
    </location>
</feature>
<dbReference type="eggNOG" id="KOG0255">
    <property type="taxonomic scope" value="Eukaryota"/>
</dbReference>
<gene>
    <name evidence="8" type="ORF">CMQ_2202</name>
</gene>
<dbReference type="InterPro" id="IPR036259">
    <property type="entry name" value="MFS_trans_sf"/>
</dbReference>
<evidence type="ECO:0000313" key="9">
    <source>
        <dbReference type="Proteomes" id="UP000007796"/>
    </source>
</evidence>
<dbReference type="GeneID" id="25975166"/>
<dbReference type="GO" id="GO:0022857">
    <property type="term" value="F:transmembrane transporter activity"/>
    <property type="evidence" value="ECO:0007669"/>
    <property type="project" value="InterPro"/>
</dbReference>
<feature type="transmembrane region" description="Helical" evidence="6">
    <location>
        <begin position="330"/>
        <end position="353"/>
    </location>
</feature>
<feature type="transmembrane region" description="Helical" evidence="6">
    <location>
        <begin position="99"/>
        <end position="122"/>
    </location>
</feature>
<accession>F0XJC1</accession>
<feature type="transmembrane region" description="Helical" evidence="6">
    <location>
        <begin position="414"/>
        <end position="433"/>
    </location>
</feature>
<dbReference type="InParanoid" id="F0XJC1"/>
<dbReference type="Proteomes" id="UP000007796">
    <property type="component" value="Unassembled WGS sequence"/>
</dbReference>
<dbReference type="InterPro" id="IPR020846">
    <property type="entry name" value="MFS_dom"/>
</dbReference>
<comment type="subcellular location">
    <subcellularLocation>
        <location evidence="1">Membrane</location>
        <topology evidence="1">Multi-pass membrane protein</topology>
    </subcellularLocation>
</comment>
<feature type="transmembrane region" description="Helical" evidence="6">
    <location>
        <begin position="373"/>
        <end position="393"/>
    </location>
</feature>
<dbReference type="PROSITE" id="PS50850">
    <property type="entry name" value="MFS"/>
    <property type="match status" value="1"/>
</dbReference>
<dbReference type="CDD" id="cd17323">
    <property type="entry name" value="MFS_Tpo1_MDR_like"/>
    <property type="match status" value="1"/>
</dbReference>
<protein>
    <submittedName>
        <fullName evidence="8">Msf membrane transporter</fullName>
    </submittedName>
</protein>
<feature type="transmembrane region" description="Helical" evidence="6">
    <location>
        <begin position="508"/>
        <end position="527"/>
    </location>
</feature>
<feature type="domain" description="Major facilitator superfamily (MFS) profile" evidence="7">
    <location>
        <begin position="99"/>
        <end position="541"/>
    </location>
</feature>
<dbReference type="RefSeq" id="XP_014171635.1">
    <property type="nucleotide sequence ID" value="XM_014316160.1"/>
</dbReference>
<evidence type="ECO:0000259" key="7">
    <source>
        <dbReference type="PROSITE" id="PS50850"/>
    </source>
</evidence>
<dbReference type="AlphaFoldDB" id="F0XJC1"/>
<keyword evidence="3 6" id="KW-1133">Transmembrane helix</keyword>
<evidence type="ECO:0000256" key="2">
    <source>
        <dbReference type="ARBA" id="ARBA00022692"/>
    </source>
</evidence>
<feature type="transmembrane region" description="Helical" evidence="6">
    <location>
        <begin position="224"/>
        <end position="246"/>
    </location>
</feature>
<evidence type="ECO:0000256" key="6">
    <source>
        <dbReference type="SAM" id="Phobius"/>
    </source>
</evidence>
<evidence type="ECO:0000256" key="1">
    <source>
        <dbReference type="ARBA" id="ARBA00004141"/>
    </source>
</evidence>
<reference evidence="8 9" key="1">
    <citation type="journal article" date="2011" name="Proc. Natl. Acad. Sci. U.S.A.">
        <title>Genome and transcriptome analyses of the mountain pine beetle-fungal symbiont Grosmannia clavigera, a lodgepole pine pathogen.</title>
        <authorList>
            <person name="DiGuistini S."/>
            <person name="Wang Y."/>
            <person name="Liao N.Y."/>
            <person name="Taylor G."/>
            <person name="Tanguay P."/>
            <person name="Feau N."/>
            <person name="Henrissat B."/>
            <person name="Chan S.K."/>
            <person name="Hesse-Orce U."/>
            <person name="Alamouti S.M."/>
            <person name="Tsui C.K.M."/>
            <person name="Docking R.T."/>
            <person name="Levasseur A."/>
            <person name="Haridas S."/>
            <person name="Robertson G."/>
            <person name="Birol I."/>
            <person name="Holt R.A."/>
            <person name="Marra M.A."/>
            <person name="Hamelin R.C."/>
            <person name="Hirst M."/>
            <person name="Jones S.J.M."/>
            <person name="Bohlmann J."/>
            <person name="Breuil C."/>
        </authorList>
    </citation>
    <scope>NUCLEOTIDE SEQUENCE [LARGE SCALE GENOMIC DNA]</scope>
    <source>
        <strain evidence="9">kw1407 / UAMH 11150</strain>
    </source>
</reference>
<keyword evidence="9" id="KW-1185">Reference proteome</keyword>
<dbReference type="Gene3D" id="1.20.1250.20">
    <property type="entry name" value="MFS general substrate transporter like domains"/>
    <property type="match status" value="1"/>
</dbReference>
<dbReference type="OrthoDB" id="9986881at2759"/>
<feature type="transmembrane region" description="Helical" evidence="6">
    <location>
        <begin position="439"/>
        <end position="459"/>
    </location>
</feature>
<name>F0XJC1_GROCL</name>
<dbReference type="STRING" id="655863.F0XJC1"/>
<dbReference type="PANTHER" id="PTHR23502:SF49">
    <property type="entry name" value="MAJOR FACILITATOR SUPERFAMILY (MFS) PROFILE DOMAIN-CONTAINING PROTEIN"/>
    <property type="match status" value="1"/>
</dbReference>
<evidence type="ECO:0000256" key="3">
    <source>
        <dbReference type="ARBA" id="ARBA00022989"/>
    </source>
</evidence>
<dbReference type="HOGENOM" id="CLU_008455_11_4_1"/>
<dbReference type="SUPFAM" id="SSF103473">
    <property type="entry name" value="MFS general substrate transporter"/>
    <property type="match status" value="1"/>
</dbReference>
<feature type="transmembrane region" description="Helical" evidence="6">
    <location>
        <begin position="471"/>
        <end position="496"/>
    </location>
</feature>